<dbReference type="PROSITE" id="PS00108">
    <property type="entry name" value="PROTEIN_KINASE_ST"/>
    <property type="match status" value="1"/>
</dbReference>
<dbReference type="Proteomes" id="UP000192997">
    <property type="component" value="Unassembled WGS sequence"/>
</dbReference>
<comment type="catalytic activity">
    <reaction evidence="7">
        <text>L-threonyl-[protein] + ATP = O-phospho-L-threonyl-[protein] + ADP + H(+)</text>
        <dbReference type="Rhea" id="RHEA:46608"/>
        <dbReference type="Rhea" id="RHEA-COMP:11060"/>
        <dbReference type="Rhea" id="RHEA-COMP:11605"/>
        <dbReference type="ChEBI" id="CHEBI:15378"/>
        <dbReference type="ChEBI" id="CHEBI:30013"/>
        <dbReference type="ChEBI" id="CHEBI:30616"/>
        <dbReference type="ChEBI" id="CHEBI:61977"/>
        <dbReference type="ChEBI" id="CHEBI:456216"/>
        <dbReference type="EC" id="2.7.11.1"/>
    </reaction>
</comment>
<evidence type="ECO:0000256" key="8">
    <source>
        <dbReference type="ARBA" id="ARBA00048679"/>
    </source>
</evidence>
<evidence type="ECO:0000256" key="5">
    <source>
        <dbReference type="ARBA" id="ARBA00022777"/>
    </source>
</evidence>
<keyword evidence="4 9" id="KW-0547">Nucleotide-binding</keyword>
<dbReference type="SUPFAM" id="SSF56112">
    <property type="entry name" value="Protein kinase-like (PK-like)"/>
    <property type="match status" value="1"/>
</dbReference>
<gene>
    <name evidence="11" type="ORF">B7O87_10985</name>
</gene>
<dbReference type="AlphaFoldDB" id="A0A1X4G5A0"/>
<accession>A0A1X4G5A0</accession>
<dbReference type="InterPro" id="IPR027417">
    <property type="entry name" value="P-loop_NTPase"/>
</dbReference>
<dbReference type="InterPro" id="IPR017441">
    <property type="entry name" value="Protein_kinase_ATP_BS"/>
</dbReference>
<organism evidence="11 12">
    <name type="scientific">Cylindrospermopsis raciborskii CENA303</name>
    <dbReference type="NCBI Taxonomy" id="1170769"/>
    <lineage>
        <taxon>Bacteria</taxon>
        <taxon>Bacillati</taxon>
        <taxon>Cyanobacteriota</taxon>
        <taxon>Cyanophyceae</taxon>
        <taxon>Nostocales</taxon>
        <taxon>Aphanizomenonaceae</taxon>
        <taxon>Cylindrospermopsis</taxon>
    </lineage>
</organism>
<dbReference type="InterPro" id="IPR006073">
    <property type="entry name" value="GTP-bd"/>
</dbReference>
<dbReference type="InterPro" id="IPR008271">
    <property type="entry name" value="Ser/Thr_kinase_AS"/>
</dbReference>
<dbReference type="CDD" id="cd14014">
    <property type="entry name" value="STKc_PknB_like"/>
    <property type="match status" value="1"/>
</dbReference>
<dbReference type="SMART" id="SM00220">
    <property type="entry name" value="S_TKc"/>
    <property type="match status" value="1"/>
</dbReference>
<dbReference type="InterPro" id="IPR000719">
    <property type="entry name" value="Prot_kinase_dom"/>
</dbReference>
<dbReference type="Gene3D" id="3.40.50.300">
    <property type="entry name" value="P-loop containing nucleotide triphosphate hydrolases"/>
    <property type="match status" value="1"/>
</dbReference>
<dbReference type="Gene3D" id="3.30.200.20">
    <property type="entry name" value="Phosphorylase Kinase, domain 1"/>
    <property type="match status" value="1"/>
</dbReference>
<keyword evidence="3" id="KW-0808">Transferase</keyword>
<evidence type="ECO:0000256" key="9">
    <source>
        <dbReference type="PROSITE-ProRule" id="PRU10141"/>
    </source>
</evidence>
<dbReference type="PROSITE" id="PS00107">
    <property type="entry name" value="PROTEIN_KINASE_ATP"/>
    <property type="match status" value="1"/>
</dbReference>
<feature type="binding site" evidence="9">
    <location>
        <position position="66"/>
    </location>
    <ligand>
        <name>ATP</name>
        <dbReference type="ChEBI" id="CHEBI:30616"/>
    </ligand>
</feature>
<protein>
    <recommendedName>
        <fullName evidence="1">non-specific serine/threonine protein kinase</fullName>
        <ecNumber evidence="1">2.7.11.1</ecNumber>
    </recommendedName>
</protein>
<name>A0A1X4G5A0_9CYAN</name>
<proteinExistence type="predicted"/>
<evidence type="ECO:0000313" key="12">
    <source>
        <dbReference type="Proteomes" id="UP000192997"/>
    </source>
</evidence>
<evidence type="ECO:0000256" key="4">
    <source>
        <dbReference type="ARBA" id="ARBA00022741"/>
    </source>
</evidence>
<dbReference type="InterPro" id="IPR011009">
    <property type="entry name" value="Kinase-like_dom_sf"/>
</dbReference>
<dbReference type="PANTHER" id="PTHR24363:SF0">
    <property type="entry name" value="SERINE_THREONINE KINASE LIKE DOMAIN CONTAINING 1"/>
    <property type="match status" value="1"/>
</dbReference>
<dbReference type="GO" id="GO:0005524">
    <property type="term" value="F:ATP binding"/>
    <property type="evidence" value="ECO:0007669"/>
    <property type="project" value="UniProtKB-UniRule"/>
</dbReference>
<dbReference type="Pfam" id="PF00069">
    <property type="entry name" value="Pkinase"/>
    <property type="match status" value="1"/>
</dbReference>
<dbReference type="GO" id="GO:0004674">
    <property type="term" value="F:protein serine/threonine kinase activity"/>
    <property type="evidence" value="ECO:0007669"/>
    <property type="project" value="UniProtKB-KW"/>
</dbReference>
<evidence type="ECO:0000256" key="3">
    <source>
        <dbReference type="ARBA" id="ARBA00022679"/>
    </source>
</evidence>
<dbReference type="GO" id="GO:0005525">
    <property type="term" value="F:GTP binding"/>
    <property type="evidence" value="ECO:0007669"/>
    <property type="project" value="InterPro"/>
</dbReference>
<feature type="domain" description="Protein kinase" evidence="10">
    <location>
        <begin position="35"/>
        <end position="294"/>
    </location>
</feature>
<dbReference type="PANTHER" id="PTHR24363">
    <property type="entry name" value="SERINE/THREONINE PROTEIN KINASE"/>
    <property type="match status" value="1"/>
</dbReference>
<dbReference type="EC" id="2.7.11.1" evidence="1"/>
<keyword evidence="5" id="KW-0418">Kinase</keyword>
<dbReference type="EMBL" id="NBYN01000054">
    <property type="protein sequence ID" value="OSO89679.1"/>
    <property type="molecule type" value="Genomic_DNA"/>
</dbReference>
<sequence>MNTICCLNPECLHHNPDNSKYCQKCGSKLILRERFVPRKILGQGGFGRTFLATDTGKPSQPLCVIKQFLPQAQGTDTTEKSSRLFNQEARQLEELGQHPQIPELFDYFTHSDDNRQYLVQEYVEGYTLEVELQKKGVFSTTQIRELLIELLNILAFVHEKQVIHRDIKPENIICRAMDNKLFLVDFGAAKIVDSQVEMKESTVIGSMEYCAPEQIRGQATFISDIYSLGVTCMYLLTNVDPHSFYDTTTEKFLWRNHLGTNSVTDQLGRILDKMTAPVCERYQSVGEVIKELNLAESNHSETESDVNPVNYWQKLVSRAVDKGKQSVQQWFSINDGQVAEILATVSSQLPTTEALLIGKPQTGKSSIVRGFTGISPEIIGQGFRPHTQNTQRYIYPNNDLPLIIFTDTVGLGDTDKDTEVIIQEIIKDLNTGNKRARVFILTVKINDFATDTLKNIAQKLRQQYTHIPCLLAVTCLHEIYPPDMENHPDYPPNFPEINRAFDEIKANFSGLYDRVTLVDFTLEEDGYSPVFYGLESFRDSLTSLLPEAEAKTVYQLLDEQMGDKLGNIYRDTARRYILPFSIMATTLAAVPLPFTTMPVLTALQVSMVGILGKLYGQTLTPSQAGGIVSTIAGGFLAQAIGRELVKFIPGFGTVIAASWAGAYTWSLGEAACVYFGDLMGGKKPDLQTIQNVMQQTFQSKENTQKEE</sequence>
<evidence type="ECO:0000259" key="10">
    <source>
        <dbReference type="PROSITE" id="PS50011"/>
    </source>
</evidence>
<evidence type="ECO:0000256" key="1">
    <source>
        <dbReference type="ARBA" id="ARBA00012513"/>
    </source>
</evidence>
<comment type="caution">
    <text evidence="11">The sequence shown here is derived from an EMBL/GenBank/DDBJ whole genome shotgun (WGS) entry which is preliminary data.</text>
</comment>
<dbReference type="SUPFAM" id="SSF52540">
    <property type="entry name" value="P-loop containing nucleoside triphosphate hydrolases"/>
    <property type="match status" value="1"/>
</dbReference>
<dbReference type="PROSITE" id="PS50011">
    <property type="entry name" value="PROTEIN_KINASE_DOM"/>
    <property type="match status" value="1"/>
</dbReference>
<dbReference type="Pfam" id="PF01926">
    <property type="entry name" value="MMR_HSR1"/>
    <property type="match status" value="1"/>
</dbReference>
<reference evidence="12" key="1">
    <citation type="submission" date="2017-04" db="EMBL/GenBank/DDBJ databases">
        <authorList>
            <person name="Abreu V.A."/>
            <person name="Popin R.V."/>
            <person name="Rigonato J."/>
            <person name="Andreote A.P."/>
            <person name="Schaker P.C."/>
            <person name="Hoff-Risseti C."/>
            <person name="Alvarenga D.O."/>
            <person name="Varani A.M."/>
            <person name="Fiore M.F."/>
        </authorList>
    </citation>
    <scope>NUCLEOTIDE SEQUENCE [LARGE SCALE GENOMIC DNA]</scope>
    <source>
        <strain evidence="12">CENA303</strain>
    </source>
</reference>
<evidence type="ECO:0000313" key="11">
    <source>
        <dbReference type="EMBL" id="OSO89679.1"/>
    </source>
</evidence>
<dbReference type="NCBIfam" id="NF045510">
    <property type="entry name" value="4Cys_prefix_kin"/>
    <property type="match status" value="1"/>
</dbReference>
<comment type="catalytic activity">
    <reaction evidence="8">
        <text>L-seryl-[protein] + ATP = O-phospho-L-seryl-[protein] + ADP + H(+)</text>
        <dbReference type="Rhea" id="RHEA:17989"/>
        <dbReference type="Rhea" id="RHEA-COMP:9863"/>
        <dbReference type="Rhea" id="RHEA-COMP:11604"/>
        <dbReference type="ChEBI" id="CHEBI:15378"/>
        <dbReference type="ChEBI" id="CHEBI:29999"/>
        <dbReference type="ChEBI" id="CHEBI:30616"/>
        <dbReference type="ChEBI" id="CHEBI:83421"/>
        <dbReference type="ChEBI" id="CHEBI:456216"/>
        <dbReference type="EC" id="2.7.11.1"/>
    </reaction>
</comment>
<keyword evidence="2" id="KW-0723">Serine/threonine-protein kinase</keyword>
<keyword evidence="6 9" id="KW-0067">ATP-binding</keyword>
<evidence type="ECO:0000256" key="6">
    <source>
        <dbReference type="ARBA" id="ARBA00022840"/>
    </source>
</evidence>
<dbReference type="Gene3D" id="1.10.510.10">
    <property type="entry name" value="Transferase(Phosphotransferase) domain 1"/>
    <property type="match status" value="1"/>
</dbReference>
<evidence type="ECO:0000256" key="7">
    <source>
        <dbReference type="ARBA" id="ARBA00047899"/>
    </source>
</evidence>
<evidence type="ECO:0000256" key="2">
    <source>
        <dbReference type="ARBA" id="ARBA00022527"/>
    </source>
</evidence>